<dbReference type="Proteomes" id="UP000070444">
    <property type="component" value="Unassembled WGS sequence"/>
</dbReference>
<dbReference type="InterPro" id="IPR006685">
    <property type="entry name" value="MscS_channel_2nd"/>
</dbReference>
<dbReference type="PANTHER" id="PTHR31323:SF1">
    <property type="entry name" value="MECHANOSENSITIVE ION CHANNEL PROTEIN"/>
    <property type="match status" value="1"/>
</dbReference>
<keyword evidence="1" id="KW-0106">Calcium</keyword>
<protein>
    <recommendedName>
        <fullName evidence="4">EF-hand domain-containing protein</fullName>
    </recommendedName>
</protein>
<keyword evidence="3" id="KW-0812">Transmembrane</keyword>
<feature type="transmembrane region" description="Helical" evidence="3">
    <location>
        <begin position="277"/>
        <end position="301"/>
    </location>
</feature>
<feature type="compositionally biased region" description="Polar residues" evidence="2">
    <location>
        <begin position="113"/>
        <end position="124"/>
    </location>
</feature>
<feature type="region of interest" description="Disordered" evidence="2">
    <location>
        <begin position="104"/>
        <end position="124"/>
    </location>
</feature>
<dbReference type="InterPro" id="IPR018247">
    <property type="entry name" value="EF_Hand_1_Ca_BS"/>
</dbReference>
<feature type="transmembrane region" description="Helical" evidence="3">
    <location>
        <begin position="7"/>
        <end position="25"/>
    </location>
</feature>
<evidence type="ECO:0000256" key="3">
    <source>
        <dbReference type="SAM" id="Phobius"/>
    </source>
</evidence>
<dbReference type="GO" id="GO:0005509">
    <property type="term" value="F:calcium ion binding"/>
    <property type="evidence" value="ECO:0007669"/>
    <property type="project" value="InterPro"/>
</dbReference>
<dbReference type="EMBL" id="KQ964533">
    <property type="protein sequence ID" value="KXN69481.1"/>
    <property type="molecule type" value="Genomic_DNA"/>
</dbReference>
<keyword evidence="3" id="KW-0472">Membrane</keyword>
<gene>
    <name evidence="5" type="ORF">CONCODRAFT_71455</name>
</gene>
<evidence type="ECO:0000256" key="2">
    <source>
        <dbReference type="SAM" id="MobiDB-lite"/>
    </source>
</evidence>
<dbReference type="SUPFAM" id="SSF50182">
    <property type="entry name" value="Sm-like ribonucleoproteins"/>
    <property type="match status" value="1"/>
</dbReference>
<sequence length="496" mass="56499">MLKVSFAAAWGVGIWVLIFPYAPNYPPEGQSPSWEHIVYTILLCILTWALLISIEKLIVQVIAVRFHQTAYKDRIKESKYGSYILDRLSKAKYKSESRADGTGEFKVIGSPNMPGTPSDSKYNTSSYFPEQKSKYKAASTINFDSGTATTSESVDFHSQFEAKRVARKLFSALRGGRHFLIVDDFYPYFPNRDDAQTAFNYLDKDGNGDLTKGEMVEKISSIYKERKDLSTALRDSTQAVGQLDKIFLCIAGFIGIWICLLFFNVNLWSLLVPFGSLILGLSFVFGSSAAELFTSVIFLFAMHPYDAGDRVVINKEIMNVNRIGLLGTEFTHSNGQIIYLPHSVLKTVYIYNMRRATNQAEQIDFEMSFDTPIEKINALRDKINNYLKHEESRDFHADPTIALYGMSNANIMKWFVWLEHKSNWQEGGKRWIRTTRFTLALRRFFHELDITYSMPPTPVTYSYHNNASATTIAEHHHTSTAPPQALGILPHLQRQD</sequence>
<dbReference type="InterPro" id="IPR002048">
    <property type="entry name" value="EF_hand_dom"/>
</dbReference>
<evidence type="ECO:0000259" key="4">
    <source>
        <dbReference type="PROSITE" id="PS50222"/>
    </source>
</evidence>
<feature type="transmembrane region" description="Helical" evidence="3">
    <location>
        <begin position="37"/>
        <end position="59"/>
    </location>
</feature>
<keyword evidence="6" id="KW-1185">Reference proteome</keyword>
<dbReference type="OrthoDB" id="544685at2759"/>
<dbReference type="SUPFAM" id="SSF47473">
    <property type="entry name" value="EF-hand"/>
    <property type="match status" value="1"/>
</dbReference>
<organism evidence="5 6">
    <name type="scientific">Conidiobolus coronatus (strain ATCC 28846 / CBS 209.66 / NRRL 28638)</name>
    <name type="common">Delacroixia coronata</name>
    <dbReference type="NCBI Taxonomy" id="796925"/>
    <lineage>
        <taxon>Eukaryota</taxon>
        <taxon>Fungi</taxon>
        <taxon>Fungi incertae sedis</taxon>
        <taxon>Zoopagomycota</taxon>
        <taxon>Entomophthoromycotina</taxon>
        <taxon>Entomophthoromycetes</taxon>
        <taxon>Entomophthorales</taxon>
        <taxon>Ancylistaceae</taxon>
        <taxon>Conidiobolus</taxon>
    </lineage>
</organism>
<dbReference type="PROSITE" id="PS50222">
    <property type="entry name" value="EF_HAND_2"/>
    <property type="match status" value="1"/>
</dbReference>
<keyword evidence="3" id="KW-1133">Transmembrane helix</keyword>
<dbReference type="Pfam" id="PF00924">
    <property type="entry name" value="MS_channel_2nd"/>
    <property type="match status" value="1"/>
</dbReference>
<dbReference type="PANTHER" id="PTHR31323">
    <property type="entry name" value="MECHANOSENSITIVE ION CHANNEL PROTEIN MSY2"/>
    <property type="match status" value="1"/>
</dbReference>
<feature type="domain" description="EF-hand" evidence="4">
    <location>
        <begin position="190"/>
        <end position="225"/>
    </location>
</feature>
<reference evidence="5 6" key="1">
    <citation type="journal article" date="2015" name="Genome Biol. Evol.">
        <title>Phylogenomic analyses indicate that early fungi evolved digesting cell walls of algal ancestors of land plants.</title>
        <authorList>
            <person name="Chang Y."/>
            <person name="Wang S."/>
            <person name="Sekimoto S."/>
            <person name="Aerts A.L."/>
            <person name="Choi C."/>
            <person name="Clum A."/>
            <person name="LaButti K.M."/>
            <person name="Lindquist E.A."/>
            <person name="Yee Ngan C."/>
            <person name="Ohm R.A."/>
            <person name="Salamov A.A."/>
            <person name="Grigoriev I.V."/>
            <person name="Spatafora J.W."/>
            <person name="Berbee M.L."/>
        </authorList>
    </citation>
    <scope>NUCLEOTIDE SEQUENCE [LARGE SCALE GENOMIC DNA]</scope>
    <source>
        <strain evidence="5 6">NRRL 28638</strain>
    </source>
</reference>
<evidence type="ECO:0000313" key="5">
    <source>
        <dbReference type="EMBL" id="KXN69481.1"/>
    </source>
</evidence>
<evidence type="ECO:0000313" key="6">
    <source>
        <dbReference type="Proteomes" id="UP000070444"/>
    </source>
</evidence>
<name>A0A137P3I4_CONC2</name>
<feature type="transmembrane region" description="Helical" evidence="3">
    <location>
        <begin position="246"/>
        <end position="265"/>
    </location>
</feature>
<dbReference type="AlphaFoldDB" id="A0A137P3I4"/>
<proteinExistence type="predicted"/>
<dbReference type="Pfam" id="PF25886">
    <property type="entry name" value="Msy1"/>
    <property type="match status" value="1"/>
</dbReference>
<evidence type="ECO:0000256" key="1">
    <source>
        <dbReference type="ARBA" id="ARBA00022837"/>
    </source>
</evidence>
<dbReference type="GO" id="GO:0005262">
    <property type="term" value="F:calcium channel activity"/>
    <property type="evidence" value="ECO:0007669"/>
    <property type="project" value="TreeGrafter"/>
</dbReference>
<dbReference type="PROSITE" id="PS00018">
    <property type="entry name" value="EF_HAND_1"/>
    <property type="match status" value="1"/>
</dbReference>
<dbReference type="InterPro" id="IPR011992">
    <property type="entry name" value="EF-hand-dom_pair"/>
</dbReference>
<dbReference type="InterPro" id="IPR010920">
    <property type="entry name" value="LSM_dom_sf"/>
</dbReference>
<dbReference type="STRING" id="796925.A0A137P3I4"/>
<dbReference type="OMA" id="IRNCLWL"/>
<accession>A0A137P3I4</accession>
<dbReference type="InterPro" id="IPR058650">
    <property type="entry name" value="Msy1/2-like"/>
</dbReference>
<dbReference type="GO" id="GO:0006874">
    <property type="term" value="P:intracellular calcium ion homeostasis"/>
    <property type="evidence" value="ECO:0007669"/>
    <property type="project" value="TreeGrafter"/>
</dbReference>
<dbReference type="GO" id="GO:0016020">
    <property type="term" value="C:membrane"/>
    <property type="evidence" value="ECO:0007669"/>
    <property type="project" value="InterPro"/>
</dbReference>